<reference evidence="8" key="2">
    <citation type="submission" date="2018-07" db="EMBL/GenBank/DDBJ databases">
        <authorList>
            <person name="Quirk P.G."/>
            <person name="Krulwich T.A."/>
        </authorList>
    </citation>
    <scope>NUCLEOTIDE SEQUENCE</scope>
</reference>
<keyword evidence="4" id="KW-0732">Signal</keyword>
<protein>
    <submittedName>
        <fullName evidence="7">CSON003585 protein</fullName>
    </submittedName>
</protein>
<reference evidence="7" key="1">
    <citation type="submission" date="2018-04" db="EMBL/GenBank/DDBJ databases">
        <authorList>
            <person name="Go L.Y."/>
            <person name="Mitchell J.A."/>
        </authorList>
    </citation>
    <scope>NUCLEOTIDE SEQUENCE</scope>
    <source>
        <tissue evidence="7">Whole organism</tissue>
    </source>
</reference>
<gene>
    <name evidence="7" type="primary">CSON003585</name>
</gene>
<sequence>MNLTLCFFFSLFIFADFRINRFCNENLVIGNEIELPNSGKTSAKSEKNVKKMVEADSNEIDSEGSAMEGRGEPRAEARVQLESNYHQFTNLKIIKGTPEEVEEENRKKNEQKRRQRVYSQDFRLVKVLPSDSDKFKKVQKIGNEFYIRRDDTENEIPKSHPAHPNTETNQVNGLEDTTLGPEPTQISPDSNFSTRPPQTTSATTSESNDIMNYINKTPIKAEKADSGKNLSSLNDYEIIIREGKEVITIYPETITKLLNSFTTPSKQMVPENLTNTITFVSPYNPVASGDGMDTNNTASSSTTEVPLWKEELMKKYPIAFDSNEILEEKESNTPENETKSDHLEELDFIKRIRDSFDNQSESSSTKAPKRWDDYVENIVIPIEDIDNTQTEINEWGDPVNRLAYDDDDEKSDERGYDSDEDDDDDDYVSSGERMSSYRKVYSSIQRTALGKPLLQGFAMTPGYPKYYIGDMDCKWKIIAPPSQKIRLTILDLALRYDDICKDYLEVVDLELNRVLFTSCKESKKPIEIISLSNQLEISVKSVSKLAYPKRGVLIHYTALGCIEPPIPSHVSLVQRTEHVLNFVCDSKYVFPDTAATSRELVCLSERHTWDKTLPDCIGK</sequence>
<dbReference type="SUPFAM" id="SSF49854">
    <property type="entry name" value="Spermadhesin, CUB domain"/>
    <property type="match status" value="1"/>
</dbReference>
<comment type="caution">
    <text evidence="2">Lacks conserved residue(s) required for the propagation of feature annotation.</text>
</comment>
<evidence type="ECO:0000313" key="8">
    <source>
        <dbReference type="EMBL" id="SSX31378.1"/>
    </source>
</evidence>
<evidence type="ECO:0000256" key="2">
    <source>
        <dbReference type="PROSITE-ProRule" id="PRU00302"/>
    </source>
</evidence>
<evidence type="ECO:0000256" key="4">
    <source>
        <dbReference type="SAM" id="SignalP"/>
    </source>
</evidence>
<evidence type="ECO:0000256" key="1">
    <source>
        <dbReference type="ARBA" id="ARBA00023157"/>
    </source>
</evidence>
<feature type="region of interest" description="Disordered" evidence="3">
    <location>
        <begin position="389"/>
        <end position="430"/>
    </location>
</feature>
<evidence type="ECO:0000259" key="5">
    <source>
        <dbReference type="PROSITE" id="PS01180"/>
    </source>
</evidence>
<evidence type="ECO:0000259" key="6">
    <source>
        <dbReference type="PROSITE" id="PS50923"/>
    </source>
</evidence>
<dbReference type="PROSITE" id="PS01180">
    <property type="entry name" value="CUB"/>
    <property type="match status" value="1"/>
</dbReference>
<name>A0A336L486_CULSO</name>
<feature type="compositionally biased region" description="Basic and acidic residues" evidence="3">
    <location>
        <begin position="149"/>
        <end position="158"/>
    </location>
</feature>
<dbReference type="OMA" id="RYNDTEM"/>
<feature type="chain" id="PRO_5036062149" evidence="4">
    <location>
        <begin position="18"/>
        <end position="619"/>
    </location>
</feature>
<dbReference type="InterPro" id="IPR000859">
    <property type="entry name" value="CUB_dom"/>
</dbReference>
<dbReference type="InterPro" id="IPR052129">
    <property type="entry name" value="Spermadhesin-Link_domain"/>
</dbReference>
<evidence type="ECO:0000313" key="7">
    <source>
        <dbReference type="EMBL" id="SSX11813.1"/>
    </source>
</evidence>
<dbReference type="SMART" id="SM00042">
    <property type="entry name" value="CUB"/>
    <property type="match status" value="1"/>
</dbReference>
<keyword evidence="1" id="KW-1015">Disulfide bond</keyword>
<dbReference type="EMBL" id="UFQT01001673">
    <property type="protein sequence ID" value="SSX31378.1"/>
    <property type="molecule type" value="Genomic_DNA"/>
</dbReference>
<dbReference type="PANTHER" id="PTHR46908">
    <property type="entry name" value="CUBILIN-LIKE PROTEIN"/>
    <property type="match status" value="1"/>
</dbReference>
<dbReference type="AlphaFoldDB" id="A0A336L486"/>
<feature type="compositionally biased region" description="Acidic residues" evidence="3">
    <location>
        <begin position="418"/>
        <end position="427"/>
    </location>
</feature>
<feature type="domain" description="CUB" evidence="5">
    <location>
        <begin position="440"/>
        <end position="559"/>
    </location>
</feature>
<evidence type="ECO:0000256" key="3">
    <source>
        <dbReference type="SAM" id="MobiDB-lite"/>
    </source>
</evidence>
<accession>A0A336L486</accession>
<organism evidence="7">
    <name type="scientific">Culicoides sonorensis</name>
    <name type="common">Biting midge</name>
    <dbReference type="NCBI Taxonomy" id="179676"/>
    <lineage>
        <taxon>Eukaryota</taxon>
        <taxon>Metazoa</taxon>
        <taxon>Ecdysozoa</taxon>
        <taxon>Arthropoda</taxon>
        <taxon>Hexapoda</taxon>
        <taxon>Insecta</taxon>
        <taxon>Pterygota</taxon>
        <taxon>Neoptera</taxon>
        <taxon>Endopterygota</taxon>
        <taxon>Diptera</taxon>
        <taxon>Nematocera</taxon>
        <taxon>Chironomoidea</taxon>
        <taxon>Ceratopogonidae</taxon>
        <taxon>Ceratopogoninae</taxon>
        <taxon>Culicoides</taxon>
        <taxon>Monoculicoides</taxon>
    </lineage>
</organism>
<feature type="compositionally biased region" description="Basic and acidic residues" evidence="3">
    <location>
        <begin position="326"/>
        <end position="344"/>
    </location>
</feature>
<feature type="region of interest" description="Disordered" evidence="3">
    <location>
        <begin position="325"/>
        <end position="344"/>
    </location>
</feature>
<dbReference type="CDD" id="cd00041">
    <property type="entry name" value="CUB"/>
    <property type="match status" value="1"/>
</dbReference>
<dbReference type="InterPro" id="IPR000436">
    <property type="entry name" value="Sushi_SCR_CCP_dom"/>
</dbReference>
<feature type="region of interest" description="Disordered" evidence="3">
    <location>
        <begin position="149"/>
        <end position="209"/>
    </location>
</feature>
<feature type="compositionally biased region" description="Polar residues" evidence="3">
    <location>
        <begin position="184"/>
        <end position="209"/>
    </location>
</feature>
<dbReference type="Gene3D" id="2.60.120.290">
    <property type="entry name" value="Spermadhesin, CUB domain"/>
    <property type="match status" value="1"/>
</dbReference>
<dbReference type="InterPro" id="IPR035914">
    <property type="entry name" value="Sperma_CUB_dom_sf"/>
</dbReference>
<dbReference type="PANTHER" id="PTHR46908:SF4">
    <property type="entry name" value="TUMOR NECROSIS FACTOR-INDUCIBLE GENE 6 PROTEIN"/>
    <property type="match status" value="1"/>
</dbReference>
<feature type="signal peptide" evidence="4">
    <location>
        <begin position="1"/>
        <end position="17"/>
    </location>
</feature>
<feature type="domain" description="Sushi" evidence="6">
    <location>
        <begin position="559"/>
        <end position="618"/>
    </location>
</feature>
<dbReference type="VEuPathDB" id="VectorBase:CSON003585"/>
<dbReference type="EMBL" id="UFQS01001673">
    <property type="protein sequence ID" value="SSX11813.1"/>
    <property type="molecule type" value="Genomic_DNA"/>
</dbReference>
<proteinExistence type="predicted"/>
<dbReference type="Pfam" id="PF00431">
    <property type="entry name" value="CUB"/>
    <property type="match status" value="1"/>
</dbReference>
<keyword evidence="2" id="KW-0768">Sushi</keyword>
<dbReference type="PROSITE" id="PS50923">
    <property type="entry name" value="SUSHI"/>
    <property type="match status" value="1"/>
</dbReference>